<dbReference type="SUPFAM" id="SSF82171">
    <property type="entry name" value="DPP6 N-terminal domain-like"/>
    <property type="match status" value="1"/>
</dbReference>
<proteinExistence type="predicted"/>
<dbReference type="InterPro" id="IPR011042">
    <property type="entry name" value="6-blade_b-propeller_TolB-like"/>
</dbReference>
<dbReference type="AlphaFoldDB" id="A0A402CYK5"/>
<dbReference type="InterPro" id="IPR011659">
    <property type="entry name" value="WD40"/>
</dbReference>
<dbReference type="Gene3D" id="2.120.10.30">
    <property type="entry name" value="TolB, C-terminal domain"/>
    <property type="match status" value="1"/>
</dbReference>
<keyword evidence="2" id="KW-1185">Reference proteome</keyword>
<dbReference type="EMBL" id="AP025739">
    <property type="protein sequence ID" value="BDI31271.1"/>
    <property type="molecule type" value="Genomic_DNA"/>
</dbReference>
<dbReference type="KEGG" id="ccot:CCAX7_33220"/>
<dbReference type="OrthoDB" id="1411638at2"/>
<evidence type="ECO:0000313" key="2">
    <source>
        <dbReference type="Proteomes" id="UP000287394"/>
    </source>
</evidence>
<organism evidence="1 2">
    <name type="scientific">Capsulimonas corticalis</name>
    <dbReference type="NCBI Taxonomy" id="2219043"/>
    <lineage>
        <taxon>Bacteria</taxon>
        <taxon>Bacillati</taxon>
        <taxon>Armatimonadota</taxon>
        <taxon>Armatimonadia</taxon>
        <taxon>Capsulimonadales</taxon>
        <taxon>Capsulimonadaceae</taxon>
        <taxon>Capsulimonas</taxon>
    </lineage>
</organism>
<gene>
    <name evidence="1" type="ORF">CCAX7_33220</name>
</gene>
<accession>A0A402CYK5</accession>
<dbReference type="RefSeq" id="WP_119322434.1">
    <property type="nucleotide sequence ID" value="NZ_AP025739.1"/>
</dbReference>
<protein>
    <submittedName>
        <fullName evidence="1">Uncharacterized protein</fullName>
    </submittedName>
</protein>
<evidence type="ECO:0000313" key="1">
    <source>
        <dbReference type="EMBL" id="BDI31271.1"/>
    </source>
</evidence>
<reference evidence="1 2" key="1">
    <citation type="journal article" date="2019" name="Int. J. Syst. Evol. Microbiol.">
        <title>Capsulimonas corticalis gen. nov., sp. nov., an aerobic capsulated bacterium, of a novel bacterial order, Capsulimonadales ord. nov., of the class Armatimonadia of the phylum Armatimonadetes.</title>
        <authorList>
            <person name="Li J."/>
            <person name="Kudo C."/>
            <person name="Tonouchi A."/>
        </authorList>
    </citation>
    <scope>NUCLEOTIDE SEQUENCE [LARGE SCALE GENOMIC DNA]</scope>
    <source>
        <strain evidence="1 2">AX-7</strain>
    </source>
</reference>
<dbReference type="Proteomes" id="UP000287394">
    <property type="component" value="Chromosome"/>
</dbReference>
<sequence>MKILTKQTRLVFRLTIAVGMIFLICVSALAQDLRHRLQTKFTQVQTGVRALVQAGDNPAGIFVVLKQIKPALDAGHPEKAEALLDQALAMIKQEQKKPSASKSSPLPISTRIEPSSDLYANPAPVTIAGYHGSAMEPFISPDGHYLFFNNQNDPGVNTDLRFAVRTGKTTFRYLGLLPGVNSPVLDAVASMDRAGHFYFTTPRSYARTQNLIYTGEFDGKAVKNVRPAPWDIRSNVPGAIDMDTSVSPDGRTLYISRAVIVSGLPAPKSSVIFIAQRIRGQFQEVPGSAQIMKNINVDGLNYAAAISSDGLELYFTRASQRMAGASAPGASMRIMTATRTSITAPFGEARVLRKITGFVEAPSISLDRKEMFYHKREGNKCVIYRASRS</sequence>
<dbReference type="Pfam" id="PF07676">
    <property type="entry name" value="PD40"/>
    <property type="match status" value="2"/>
</dbReference>
<name>A0A402CYK5_9BACT</name>